<comment type="catalytic activity">
    <reaction evidence="10">
        <text>1D-myo-inositol 1,2,5,6-tetrakisphosphate + H2O = 1D-myo-inositol 1,2,6-trisphosphate + phosphate</text>
        <dbReference type="Rhea" id="RHEA:77119"/>
        <dbReference type="ChEBI" id="CHEBI:15377"/>
        <dbReference type="ChEBI" id="CHEBI:43474"/>
        <dbReference type="ChEBI" id="CHEBI:195535"/>
        <dbReference type="ChEBI" id="CHEBI:195537"/>
        <dbReference type="EC" id="3.1.3.62"/>
    </reaction>
    <physiologicalReaction direction="left-to-right" evidence="10">
        <dbReference type="Rhea" id="RHEA:77120"/>
    </physiologicalReaction>
</comment>
<dbReference type="SUPFAM" id="SSF53254">
    <property type="entry name" value="Phosphoglycerate mutase-like"/>
    <property type="match status" value="1"/>
</dbReference>
<dbReference type="InterPro" id="IPR000560">
    <property type="entry name" value="His_Pase_clade-2"/>
</dbReference>
<comment type="catalytic activity">
    <reaction evidence="11">
        <text>1D-myo-inositol 1,2,4,5,6-pentakisphosphate + H2O = 1D-myo-inositol 1,2,5,6-tetrakisphosphate + phosphate</text>
        <dbReference type="Rhea" id="RHEA:77115"/>
        <dbReference type="ChEBI" id="CHEBI:15377"/>
        <dbReference type="ChEBI" id="CHEBI:43474"/>
        <dbReference type="ChEBI" id="CHEBI:57798"/>
        <dbReference type="ChEBI" id="CHEBI:195535"/>
        <dbReference type="EC" id="3.1.3.62"/>
    </reaction>
    <physiologicalReaction direction="left-to-right" evidence="11">
        <dbReference type="Rhea" id="RHEA:77116"/>
    </physiologicalReaction>
</comment>
<reference evidence="15" key="2">
    <citation type="submission" date="2021-09" db="EMBL/GenBank/DDBJ databases">
        <authorList>
            <person name="Gilroy R."/>
        </authorList>
    </citation>
    <scope>NUCLEOTIDE SEQUENCE</scope>
    <source>
        <strain evidence="15">4100</strain>
    </source>
</reference>
<dbReference type="PANTHER" id="PTHR20963">
    <property type="entry name" value="MULTIPLE INOSITOL POLYPHOSPHATE PHOSPHATASE-RELATED"/>
    <property type="match status" value="1"/>
</dbReference>
<dbReference type="EC" id="3.1.3.62" evidence="4"/>
<keyword evidence="6 14" id="KW-0732">Signal</keyword>
<keyword evidence="7" id="KW-0378">Hydrolase</keyword>
<dbReference type="Proteomes" id="UP000711407">
    <property type="component" value="Unassembled WGS sequence"/>
</dbReference>
<keyword evidence="8" id="KW-0472">Membrane</keyword>
<dbReference type="GO" id="GO:0034417">
    <property type="term" value="F:bisphosphoglycerate 3-phosphatase activity"/>
    <property type="evidence" value="ECO:0007669"/>
    <property type="project" value="UniProtKB-EC"/>
</dbReference>
<dbReference type="Gene3D" id="3.40.50.1240">
    <property type="entry name" value="Phosphoglycerate mutase-like"/>
    <property type="match status" value="1"/>
</dbReference>
<evidence type="ECO:0000256" key="2">
    <source>
        <dbReference type="ARBA" id="ARBA00008422"/>
    </source>
</evidence>
<comment type="subcellular location">
    <subcellularLocation>
        <location evidence="1">Membrane</location>
    </subcellularLocation>
</comment>
<evidence type="ECO:0000256" key="1">
    <source>
        <dbReference type="ARBA" id="ARBA00004370"/>
    </source>
</evidence>
<dbReference type="InterPro" id="IPR029033">
    <property type="entry name" value="His_PPase_superfam"/>
</dbReference>
<evidence type="ECO:0000256" key="13">
    <source>
        <dbReference type="ARBA" id="ARBA00043832"/>
    </source>
</evidence>
<sequence length="437" mass="49436">MKRTSTILTLFAVASNFLAGAQTTFEEVTSNLDKSGGVYYAYPVSEALNTPVPEGYEPFYISHFSRHGSRYLIADDDLNQVVDVFDKAHEAGALTPLGKEVRGKLLSFQTEMSGRGGELTPLGERQHRAIASRMYEANPGVFDDGAVITAVSTPVMRCAYSMMAFTEALKERNPRLKITRESSNRHLAYLNYHSPESNEFNSSSNRALKQPLEDFKARMTKPDRLMATLFSDKAYVDKHIDASELMWGLYWAASDLQNTEQGTSLYDIFTAEELFDLWQVPNYDFYIHNASYPKSRGLHVDNANRLLTNIVEMAQDYVTTNRKGATLRFAHDGNLIPLAARMMIEDTYGMENCPDSLYKSWANFKVAPMAGNIQLIFYRNPADADAPVMTKVMLNEREVRVPVDTDNFPFYRWDALKAHLVKMTETPFDSLVPDHLK</sequence>
<evidence type="ECO:0000256" key="7">
    <source>
        <dbReference type="ARBA" id="ARBA00022801"/>
    </source>
</evidence>
<evidence type="ECO:0000313" key="15">
    <source>
        <dbReference type="EMBL" id="HJE39838.1"/>
    </source>
</evidence>
<feature type="signal peptide" evidence="14">
    <location>
        <begin position="1"/>
        <end position="21"/>
    </location>
</feature>
<dbReference type="EMBL" id="DYXT01000046">
    <property type="protein sequence ID" value="HJE39838.1"/>
    <property type="molecule type" value="Genomic_DNA"/>
</dbReference>
<comment type="similarity">
    <text evidence="2">Belongs to the histidine acid phosphatase family. MINPP1 subfamily.</text>
</comment>
<evidence type="ECO:0000256" key="10">
    <source>
        <dbReference type="ARBA" id="ARBA00043668"/>
    </source>
</evidence>
<comment type="catalytic activity">
    <reaction evidence="12">
        <text>1D-myo-inositol hexakisphosphate + H2O = 1D-myo-inositol 1,2,4,5,6-pentakisphosphate + phosphate</text>
        <dbReference type="Rhea" id="RHEA:16989"/>
        <dbReference type="ChEBI" id="CHEBI:15377"/>
        <dbReference type="ChEBI" id="CHEBI:43474"/>
        <dbReference type="ChEBI" id="CHEBI:57798"/>
        <dbReference type="ChEBI" id="CHEBI:58130"/>
        <dbReference type="EC" id="3.1.3.62"/>
    </reaction>
    <physiologicalReaction direction="left-to-right" evidence="12">
        <dbReference type="Rhea" id="RHEA:16990"/>
    </physiologicalReaction>
</comment>
<proteinExistence type="inferred from homology"/>
<evidence type="ECO:0000256" key="12">
    <source>
        <dbReference type="ARBA" id="ARBA00043691"/>
    </source>
</evidence>
<feature type="chain" id="PRO_5037118003" description="Multiple inositol polyphosphate phosphatase 1" evidence="14">
    <location>
        <begin position="22"/>
        <end position="437"/>
    </location>
</feature>
<comment type="caution">
    <text evidence="15">The sequence shown here is derived from an EMBL/GenBank/DDBJ whole genome shotgun (WGS) entry which is preliminary data.</text>
</comment>
<comment type="catalytic activity">
    <reaction evidence="13">
        <text>(2R)-2,3-bisphosphoglycerate + H2O = (2R)-2-phosphoglycerate + phosphate</text>
        <dbReference type="Rhea" id="RHEA:27381"/>
        <dbReference type="ChEBI" id="CHEBI:15377"/>
        <dbReference type="ChEBI" id="CHEBI:43474"/>
        <dbReference type="ChEBI" id="CHEBI:58248"/>
        <dbReference type="ChEBI" id="CHEBI:58289"/>
        <dbReference type="EC" id="3.1.3.80"/>
    </reaction>
    <physiologicalReaction direction="left-to-right" evidence="13">
        <dbReference type="Rhea" id="RHEA:27382"/>
    </physiologicalReaction>
</comment>
<protein>
    <recommendedName>
        <fullName evidence="5">Multiple inositol polyphosphate phosphatase 1</fullName>
        <ecNumber evidence="4">3.1.3.62</ecNumber>
        <ecNumber evidence="3">3.1.3.80</ecNumber>
    </recommendedName>
    <alternativeName>
        <fullName evidence="9">2,3-bisphosphoglycerate 3-phosphatase</fullName>
    </alternativeName>
</protein>
<evidence type="ECO:0000313" key="16">
    <source>
        <dbReference type="Proteomes" id="UP000711407"/>
    </source>
</evidence>
<dbReference type="PANTHER" id="PTHR20963:SF8">
    <property type="entry name" value="MULTIPLE INOSITOL POLYPHOSPHATE PHOSPHATASE 1"/>
    <property type="match status" value="1"/>
</dbReference>
<evidence type="ECO:0000256" key="6">
    <source>
        <dbReference type="ARBA" id="ARBA00022729"/>
    </source>
</evidence>
<name>A0A921JJ27_9BACT</name>
<evidence type="ECO:0000256" key="11">
    <source>
        <dbReference type="ARBA" id="ARBA00043671"/>
    </source>
</evidence>
<evidence type="ECO:0000256" key="8">
    <source>
        <dbReference type="ARBA" id="ARBA00023136"/>
    </source>
</evidence>
<dbReference type="AlphaFoldDB" id="A0A921JJ27"/>
<evidence type="ECO:0000256" key="3">
    <source>
        <dbReference type="ARBA" id="ARBA00012976"/>
    </source>
</evidence>
<organism evidence="15 16">
    <name type="scientific">Candidatus Amulumruptor caecigallinarius</name>
    <dbReference type="NCBI Taxonomy" id="2109911"/>
    <lineage>
        <taxon>Bacteria</taxon>
        <taxon>Pseudomonadati</taxon>
        <taxon>Bacteroidota</taxon>
        <taxon>Bacteroidia</taxon>
        <taxon>Bacteroidales</taxon>
        <taxon>Muribaculaceae</taxon>
        <taxon>Candidatus Amulumruptor</taxon>
    </lineage>
</organism>
<evidence type="ECO:0000256" key="4">
    <source>
        <dbReference type="ARBA" id="ARBA00013040"/>
    </source>
</evidence>
<dbReference type="Pfam" id="PF00328">
    <property type="entry name" value="His_Phos_2"/>
    <property type="match status" value="1"/>
</dbReference>
<evidence type="ECO:0000256" key="5">
    <source>
        <dbReference type="ARBA" id="ARBA00018097"/>
    </source>
</evidence>
<reference evidence="15" key="1">
    <citation type="journal article" date="2021" name="PeerJ">
        <title>Extensive microbial diversity within the chicken gut microbiome revealed by metagenomics and culture.</title>
        <authorList>
            <person name="Gilroy R."/>
            <person name="Ravi A."/>
            <person name="Getino M."/>
            <person name="Pursley I."/>
            <person name="Horton D.L."/>
            <person name="Alikhan N.F."/>
            <person name="Baker D."/>
            <person name="Gharbi K."/>
            <person name="Hall N."/>
            <person name="Watson M."/>
            <person name="Adriaenssens E.M."/>
            <person name="Foster-Nyarko E."/>
            <person name="Jarju S."/>
            <person name="Secka A."/>
            <person name="Antonio M."/>
            <person name="Oren A."/>
            <person name="Chaudhuri R.R."/>
            <person name="La Ragione R."/>
            <person name="Hildebrand F."/>
            <person name="Pallen M.J."/>
        </authorList>
    </citation>
    <scope>NUCLEOTIDE SEQUENCE</scope>
    <source>
        <strain evidence="15">4100</strain>
    </source>
</reference>
<dbReference type="EC" id="3.1.3.80" evidence="3"/>
<evidence type="ECO:0000256" key="14">
    <source>
        <dbReference type="SAM" id="SignalP"/>
    </source>
</evidence>
<evidence type="ECO:0000256" key="9">
    <source>
        <dbReference type="ARBA" id="ARBA00031642"/>
    </source>
</evidence>
<gene>
    <name evidence="15" type="ORF">K8V47_08800</name>
</gene>
<accession>A0A921JJ27</accession>
<dbReference type="GO" id="GO:0016020">
    <property type="term" value="C:membrane"/>
    <property type="evidence" value="ECO:0007669"/>
    <property type="project" value="UniProtKB-SubCell"/>
</dbReference>